<dbReference type="PROSITE" id="PS50893">
    <property type="entry name" value="ABC_TRANSPORTER_2"/>
    <property type="match status" value="1"/>
</dbReference>
<keyword evidence="4" id="KW-1278">Translocase</keyword>
<dbReference type="EMBL" id="CP025003">
    <property type="protein sequence ID" value="ATZ92969.1"/>
    <property type="molecule type" value="Genomic_DNA"/>
</dbReference>
<comment type="function">
    <text evidence="5">Part of the ABC transporter complex HmuTUV involved in hemin import. Responsible for energy coupling to the transport system.</text>
</comment>
<gene>
    <name evidence="7" type="ORF">CVE23_02640</name>
</gene>
<dbReference type="Gene3D" id="3.40.50.300">
    <property type="entry name" value="P-loop containing nucleotide triphosphate hydrolases"/>
    <property type="match status" value="1"/>
</dbReference>
<keyword evidence="1" id="KW-0813">Transport</keyword>
<dbReference type="GeneID" id="66563238"/>
<dbReference type="InterPro" id="IPR027417">
    <property type="entry name" value="P-loop_NTPase"/>
</dbReference>
<keyword evidence="2" id="KW-0547">Nucleotide-binding</keyword>
<keyword evidence="3 7" id="KW-0067">ATP-binding</keyword>
<sequence length="279" mass="29979">MWQAMPPLLRVEHLRVGHLGHLNVAHSAGQPLLTDIHFTVGSGECLAIVGPNGSGKSTLLRALLHDPPPAGGCIWLGDKPLAQLSRAQRARRIALMSQHDSPSLTLTVEEYVSLGCLPHADVLSLSAQQATVEQVLDETGLSPLRQRSLAALSGGERQRAFLARALAQRPDVLLLDEPTNHLDPLGRAALLALVRQRGIAVVAVLHDLSLVEPFADRVLVLCRGRQVCWDAPSQALASDCLYPVFGIRSFTVPHPQTGLPFRLFDVPAGACAFTTRGSL</sequence>
<dbReference type="SMART" id="SM00382">
    <property type="entry name" value="AAA"/>
    <property type="match status" value="1"/>
</dbReference>
<dbReference type="PANTHER" id="PTHR42794">
    <property type="entry name" value="HEMIN IMPORT ATP-BINDING PROTEIN HMUV"/>
    <property type="match status" value="1"/>
</dbReference>
<dbReference type="OrthoDB" id="5292475at2"/>
<evidence type="ECO:0000313" key="8">
    <source>
        <dbReference type="Proteomes" id="UP000231901"/>
    </source>
</evidence>
<evidence type="ECO:0000259" key="6">
    <source>
        <dbReference type="PROSITE" id="PS50893"/>
    </source>
</evidence>
<dbReference type="Proteomes" id="UP000231901">
    <property type="component" value="Chromosome"/>
</dbReference>
<evidence type="ECO:0000256" key="4">
    <source>
        <dbReference type="ARBA" id="ARBA00022967"/>
    </source>
</evidence>
<evidence type="ECO:0000256" key="1">
    <source>
        <dbReference type="ARBA" id="ARBA00022448"/>
    </source>
</evidence>
<evidence type="ECO:0000313" key="7">
    <source>
        <dbReference type="EMBL" id="ATZ92969.1"/>
    </source>
</evidence>
<dbReference type="RefSeq" id="WP_082170977.1">
    <property type="nucleotide sequence ID" value="NZ_BMJF01000018.1"/>
</dbReference>
<accession>A0A2K8QHJ0</accession>
<dbReference type="KEGG" id="dfn:CVE23_02640"/>
<dbReference type="PANTHER" id="PTHR42794:SF1">
    <property type="entry name" value="HEMIN IMPORT ATP-BINDING PROTEIN HMUV"/>
    <property type="match status" value="1"/>
</dbReference>
<dbReference type="SUPFAM" id="SSF52540">
    <property type="entry name" value="P-loop containing nucleoside triphosphate hydrolases"/>
    <property type="match status" value="1"/>
</dbReference>
<dbReference type="AlphaFoldDB" id="A0A2K8QHJ0"/>
<dbReference type="CDD" id="cd03214">
    <property type="entry name" value="ABC_Iron-Siderophores_B12_Hemin"/>
    <property type="match status" value="1"/>
</dbReference>
<protein>
    <submittedName>
        <fullName evidence="7">ABC transporter ATP-binding protein</fullName>
    </submittedName>
</protein>
<evidence type="ECO:0000256" key="5">
    <source>
        <dbReference type="ARBA" id="ARBA00037066"/>
    </source>
</evidence>
<dbReference type="PROSITE" id="PS00211">
    <property type="entry name" value="ABC_TRANSPORTER_1"/>
    <property type="match status" value="1"/>
</dbReference>
<organism evidence="7 8">
    <name type="scientific">Dickeya fangzhongdai</name>
    <dbReference type="NCBI Taxonomy" id="1778540"/>
    <lineage>
        <taxon>Bacteria</taxon>
        <taxon>Pseudomonadati</taxon>
        <taxon>Pseudomonadota</taxon>
        <taxon>Gammaproteobacteria</taxon>
        <taxon>Enterobacterales</taxon>
        <taxon>Pectobacteriaceae</taxon>
        <taxon>Dickeya</taxon>
    </lineage>
</organism>
<evidence type="ECO:0000256" key="3">
    <source>
        <dbReference type="ARBA" id="ARBA00022840"/>
    </source>
</evidence>
<dbReference type="GO" id="GO:0005524">
    <property type="term" value="F:ATP binding"/>
    <property type="evidence" value="ECO:0007669"/>
    <property type="project" value="UniProtKB-KW"/>
</dbReference>
<reference evidence="8" key="1">
    <citation type="journal article" date="2018" name="Genome Announc.">
        <title>Complete genome sequence of a Dickeya fangzhongdai type strain causing bleeding canker of pear tree trunks.</title>
        <authorList>
            <person name="Zhao Y."/>
            <person name="Tian Y."/>
            <person name="Li X."/>
            <person name="Hu B."/>
        </authorList>
    </citation>
    <scope>NUCLEOTIDE SEQUENCE [LARGE SCALE GENOMIC DNA]</scope>
    <source>
        <strain evidence="8">DSM 101947</strain>
    </source>
</reference>
<dbReference type="Pfam" id="PF00005">
    <property type="entry name" value="ABC_tran"/>
    <property type="match status" value="1"/>
</dbReference>
<evidence type="ECO:0000256" key="2">
    <source>
        <dbReference type="ARBA" id="ARBA00022741"/>
    </source>
</evidence>
<dbReference type="InterPro" id="IPR017871">
    <property type="entry name" value="ABC_transporter-like_CS"/>
</dbReference>
<feature type="domain" description="ABC transporter" evidence="6">
    <location>
        <begin position="9"/>
        <end position="248"/>
    </location>
</feature>
<name>A0A2K8QHJ0_9GAMM</name>
<dbReference type="InterPro" id="IPR003593">
    <property type="entry name" value="AAA+_ATPase"/>
</dbReference>
<dbReference type="GO" id="GO:0016887">
    <property type="term" value="F:ATP hydrolysis activity"/>
    <property type="evidence" value="ECO:0007669"/>
    <property type="project" value="InterPro"/>
</dbReference>
<proteinExistence type="predicted"/>
<keyword evidence="8" id="KW-1185">Reference proteome</keyword>
<dbReference type="InterPro" id="IPR003439">
    <property type="entry name" value="ABC_transporter-like_ATP-bd"/>
</dbReference>